<protein>
    <submittedName>
        <fullName evidence="2">Nuclease</fullName>
    </submittedName>
</protein>
<dbReference type="Pfam" id="PF09376">
    <property type="entry name" value="NurA"/>
    <property type="match status" value="1"/>
</dbReference>
<sequence>MTDLGAYAALEGMFTELDHAVSEFEEEPRLTAEEALGYFGLPGGFIEPLLPDDEEFGVIHEPTADVYEWDDPWPVSYGIDGSTTRSLQFSNGLLAGASVAKLGVSGDSEHADLANQATTTLVAHLNEDEFSLGNIDNSSFDIPSGIEAHVFQFPQCERTSRLEEYVVGVSRTYAEGLHAYEMAGEIDGPLFIDGPIYPNPAFGWMLFEQVGEGPRRMTKIWPEMVSDILQNYINTVEVMYRRNLPVVGITKTSGSAVALEALETKIGDADVDVSVPLPWTNDHQLFDDALFTMEDKHGDRGSLISYTPWLRQIKQTVRGNQVVPFETFDVELEHGDASEYQRVFFYVRTPMTDNVMRIEVPYLLVKDADRRDQIQRKVLVELAQQQKEPRAITHADEMARITRGDRNKLRQILGSVRALEDYNEKRGFRDMED</sequence>
<dbReference type="SMART" id="SM00933">
    <property type="entry name" value="NurA"/>
    <property type="match status" value="1"/>
</dbReference>
<reference evidence="2 3" key="1">
    <citation type="submission" date="2019-11" db="EMBL/GenBank/DDBJ databases">
        <title>Genome sequences of 17 halophilic strains isolated from different environments.</title>
        <authorList>
            <person name="Furrow R.E."/>
        </authorList>
    </citation>
    <scope>NUCLEOTIDE SEQUENCE [LARGE SCALE GENOMIC DNA]</scope>
    <source>
        <strain evidence="2 3">22517_05_Cabo</strain>
    </source>
</reference>
<dbReference type="AlphaFoldDB" id="A0A6B1IFG5"/>
<proteinExistence type="predicted"/>
<name>A0A6B1IFG5_9EURY</name>
<evidence type="ECO:0000313" key="3">
    <source>
        <dbReference type="Proteomes" id="UP000460194"/>
    </source>
</evidence>
<comment type="caution">
    <text evidence="2">The sequence shown here is derived from an EMBL/GenBank/DDBJ whole genome shotgun (WGS) entry which is preliminary data.</text>
</comment>
<gene>
    <name evidence="2" type="ORF">GLW36_12045</name>
</gene>
<dbReference type="InterPro" id="IPR018977">
    <property type="entry name" value="NurA_domain"/>
</dbReference>
<accession>A0A6B1IFG5</accession>
<dbReference type="Proteomes" id="UP000460194">
    <property type="component" value="Unassembled WGS sequence"/>
</dbReference>
<organism evidence="2 3">
    <name type="scientific">Halorubrum distributum</name>
    <dbReference type="NCBI Taxonomy" id="29283"/>
    <lineage>
        <taxon>Archaea</taxon>
        <taxon>Methanobacteriati</taxon>
        <taxon>Methanobacteriota</taxon>
        <taxon>Stenosarchaea group</taxon>
        <taxon>Halobacteria</taxon>
        <taxon>Halobacteriales</taxon>
        <taxon>Haloferacaceae</taxon>
        <taxon>Halorubrum</taxon>
        <taxon>Halorubrum distributum group</taxon>
    </lineage>
</organism>
<feature type="domain" description="NurA" evidence="1">
    <location>
        <begin position="74"/>
        <end position="401"/>
    </location>
</feature>
<evidence type="ECO:0000259" key="1">
    <source>
        <dbReference type="SMART" id="SM00933"/>
    </source>
</evidence>
<evidence type="ECO:0000313" key="2">
    <source>
        <dbReference type="EMBL" id="MYL17368.1"/>
    </source>
</evidence>
<dbReference type="EMBL" id="WMEO01000021">
    <property type="protein sequence ID" value="MYL17368.1"/>
    <property type="molecule type" value="Genomic_DNA"/>
</dbReference>
<dbReference type="RefSeq" id="WP_159369317.1">
    <property type="nucleotide sequence ID" value="NZ_WMEO01000021.1"/>
</dbReference>